<keyword evidence="4" id="KW-0320">Glycogen biosynthesis</keyword>
<name>A0A6B1DQ16_9CHLR</name>
<comment type="caution">
    <text evidence="7">The sequence shown here is derived from an EMBL/GenBank/DDBJ whole genome shotgun (WGS) entry which is preliminary data.</text>
</comment>
<dbReference type="Gene3D" id="2.160.10.10">
    <property type="entry name" value="Hexapeptide repeat proteins"/>
    <property type="match status" value="1"/>
</dbReference>
<dbReference type="Pfam" id="PF24894">
    <property type="entry name" value="Hexapep_GlmU"/>
    <property type="match status" value="1"/>
</dbReference>
<comment type="similarity">
    <text evidence="1">Belongs to the bacterial/plant glucose-1-phosphate adenylyltransferase family.</text>
</comment>
<dbReference type="Gene3D" id="3.90.550.10">
    <property type="entry name" value="Spore Coat Polysaccharide Biosynthesis Protein SpsA, Chain A"/>
    <property type="match status" value="1"/>
</dbReference>
<dbReference type="InterPro" id="IPR011831">
    <property type="entry name" value="ADP-Glc_PPase"/>
</dbReference>
<dbReference type="AlphaFoldDB" id="A0A6B1DQ16"/>
<evidence type="ECO:0000259" key="6">
    <source>
        <dbReference type="Pfam" id="PF24894"/>
    </source>
</evidence>
<dbReference type="PANTHER" id="PTHR43523:SF2">
    <property type="entry name" value="GLUCOSE-1-PHOSPHATE ADENYLYLTRANSFERASE"/>
    <property type="match status" value="1"/>
</dbReference>
<dbReference type="InterPro" id="IPR005835">
    <property type="entry name" value="NTP_transferase_dom"/>
</dbReference>
<evidence type="ECO:0000256" key="1">
    <source>
        <dbReference type="ARBA" id="ARBA00010443"/>
    </source>
</evidence>
<dbReference type="SUPFAM" id="SSF51161">
    <property type="entry name" value="Trimeric LpxA-like enzymes"/>
    <property type="match status" value="1"/>
</dbReference>
<proteinExistence type="inferred from homology"/>
<dbReference type="InterPro" id="IPR011004">
    <property type="entry name" value="Trimer_LpxA-like_sf"/>
</dbReference>
<dbReference type="CDD" id="cd02508">
    <property type="entry name" value="ADP_Glucose_PP"/>
    <property type="match status" value="1"/>
</dbReference>
<dbReference type="SUPFAM" id="SSF53448">
    <property type="entry name" value="Nucleotide-diphospho-sugar transferases"/>
    <property type="match status" value="1"/>
</dbReference>
<dbReference type="InterPro" id="IPR056818">
    <property type="entry name" value="GlmU/GlgC-like_hexapep"/>
</dbReference>
<dbReference type="InterPro" id="IPR029044">
    <property type="entry name" value="Nucleotide-diphossugar_trans"/>
</dbReference>
<dbReference type="PANTHER" id="PTHR43523">
    <property type="entry name" value="GLUCOSE-1-PHOSPHATE ADENYLYLTRANSFERASE-RELATED"/>
    <property type="match status" value="1"/>
</dbReference>
<evidence type="ECO:0000256" key="2">
    <source>
        <dbReference type="ARBA" id="ARBA00022679"/>
    </source>
</evidence>
<keyword evidence="3 7" id="KW-0548">Nucleotidyltransferase</keyword>
<evidence type="ECO:0000256" key="4">
    <source>
        <dbReference type="ARBA" id="ARBA00023056"/>
    </source>
</evidence>
<dbReference type="GO" id="GO:0005978">
    <property type="term" value="P:glycogen biosynthetic process"/>
    <property type="evidence" value="ECO:0007669"/>
    <property type="project" value="UniProtKB-KW"/>
</dbReference>
<protein>
    <submittedName>
        <fullName evidence="7">Glucose-1-phosphate adenylyltransferase</fullName>
    </submittedName>
</protein>
<feature type="domain" description="Nucleotidyl transferase" evidence="5">
    <location>
        <begin position="11"/>
        <end position="259"/>
    </location>
</feature>
<evidence type="ECO:0000259" key="5">
    <source>
        <dbReference type="Pfam" id="PF00483"/>
    </source>
</evidence>
<dbReference type="EMBL" id="VXPY01000016">
    <property type="protein sequence ID" value="MYD89337.1"/>
    <property type="molecule type" value="Genomic_DNA"/>
</dbReference>
<feature type="domain" description="Glucose-1-phosphate adenylyltransferase/Bifunctional protein GlmU-like C-terminal hexapeptide" evidence="6">
    <location>
        <begin position="290"/>
        <end position="382"/>
    </location>
</feature>
<sequence length="434" mass="47565">MKSAASDRILSLIMAGGASETLGALTEARAEPALHIGGKFRLIDFPLSNLTNSELYNIGVLTQYMPRSLNDHIGVGKPWDLDRATGGMRLLQPYMGGMWGGWQSGNADAVRRNLDFIRNQGATDVLILAGDHMYLMDYRPMLRQHMERGSEATVGTRHITSPHDAFRYGMLVSDQEQRLLAFEEKPGRSRRSMSSMGIYVFDVDALADALISHPELNDFGRDVIPWFLERKARIHTYEYKGYWADVGTVQAYWEANMGLIADEPALNLYNRQWVVRTRSETQAAARIEPNSDVSDSLVSNGCRVGGTVRHSVLSPGVVVEAGARVTNSVVLRNVHIGADAVVDRCIIDDNTVVGTGALVGYGEDEAPNRQLPDVLNTGLTLIGLESHVPPGYKIGRNVQVHSRTGADAFPLDGEVASGLLVGRNPRRPNEPTGM</sequence>
<dbReference type="Pfam" id="PF00483">
    <property type="entry name" value="NTP_transferase"/>
    <property type="match status" value="1"/>
</dbReference>
<dbReference type="GO" id="GO:0008878">
    <property type="term" value="F:glucose-1-phosphate adenylyltransferase activity"/>
    <property type="evidence" value="ECO:0007669"/>
    <property type="project" value="InterPro"/>
</dbReference>
<keyword evidence="2 7" id="KW-0808">Transferase</keyword>
<dbReference type="CDD" id="cd04651">
    <property type="entry name" value="LbH_G1P_AT_C"/>
    <property type="match status" value="1"/>
</dbReference>
<reference evidence="7" key="1">
    <citation type="submission" date="2019-09" db="EMBL/GenBank/DDBJ databases">
        <title>Characterisation of the sponge microbiome using genome-centric metagenomics.</title>
        <authorList>
            <person name="Engelberts J.P."/>
            <person name="Robbins S.J."/>
            <person name="De Goeij J.M."/>
            <person name="Aranda M."/>
            <person name="Bell S.C."/>
            <person name="Webster N.S."/>
        </authorList>
    </citation>
    <scope>NUCLEOTIDE SEQUENCE</scope>
    <source>
        <strain evidence="7">SB0662_bin_9</strain>
    </source>
</reference>
<accession>A0A6B1DQ16</accession>
<evidence type="ECO:0000313" key="7">
    <source>
        <dbReference type="EMBL" id="MYD89337.1"/>
    </source>
</evidence>
<gene>
    <name evidence="7" type="ORF">F4Y08_03210</name>
</gene>
<organism evidence="7">
    <name type="scientific">Caldilineaceae bacterium SB0662_bin_9</name>
    <dbReference type="NCBI Taxonomy" id="2605258"/>
    <lineage>
        <taxon>Bacteria</taxon>
        <taxon>Bacillati</taxon>
        <taxon>Chloroflexota</taxon>
        <taxon>Caldilineae</taxon>
        <taxon>Caldilineales</taxon>
        <taxon>Caldilineaceae</taxon>
    </lineage>
</organism>
<evidence type="ECO:0000256" key="3">
    <source>
        <dbReference type="ARBA" id="ARBA00022695"/>
    </source>
</evidence>